<proteinExistence type="predicted"/>
<organism evidence="1 2">
    <name type="scientific">Racocetra persica</name>
    <dbReference type="NCBI Taxonomy" id="160502"/>
    <lineage>
        <taxon>Eukaryota</taxon>
        <taxon>Fungi</taxon>
        <taxon>Fungi incertae sedis</taxon>
        <taxon>Mucoromycota</taxon>
        <taxon>Glomeromycotina</taxon>
        <taxon>Glomeromycetes</taxon>
        <taxon>Diversisporales</taxon>
        <taxon>Gigasporaceae</taxon>
        <taxon>Racocetra</taxon>
    </lineage>
</organism>
<accession>A0ACA9S1W7</accession>
<sequence length="107" mass="12524">SRTNFSRHFLSYKNTITNESSNLEKSNNNNSSLEELYDDYLDEFNNDNITHENYKSLTKASLSSIATVSLQILAKRKKAILFIEKVNQTKAEYRDIWKKIKSQRLNT</sequence>
<comment type="caution">
    <text evidence="1">The sequence shown here is derived from an EMBL/GenBank/DDBJ whole genome shotgun (WGS) entry which is preliminary data.</text>
</comment>
<gene>
    <name evidence="1" type="ORF">RPERSI_LOCUS25747</name>
</gene>
<evidence type="ECO:0000313" key="2">
    <source>
        <dbReference type="Proteomes" id="UP000789920"/>
    </source>
</evidence>
<evidence type="ECO:0000313" key="1">
    <source>
        <dbReference type="EMBL" id="CAG8822196.1"/>
    </source>
</evidence>
<feature type="non-terminal residue" evidence="1">
    <location>
        <position position="1"/>
    </location>
</feature>
<name>A0ACA9S1W7_9GLOM</name>
<dbReference type="Proteomes" id="UP000789920">
    <property type="component" value="Unassembled WGS sequence"/>
</dbReference>
<dbReference type="EMBL" id="CAJVQC010085909">
    <property type="protein sequence ID" value="CAG8822196.1"/>
    <property type="molecule type" value="Genomic_DNA"/>
</dbReference>
<feature type="non-terminal residue" evidence="1">
    <location>
        <position position="107"/>
    </location>
</feature>
<protein>
    <submittedName>
        <fullName evidence="1">25472_t:CDS:1</fullName>
    </submittedName>
</protein>
<keyword evidence="2" id="KW-1185">Reference proteome</keyword>
<reference evidence="1" key="1">
    <citation type="submission" date="2021-06" db="EMBL/GenBank/DDBJ databases">
        <authorList>
            <person name="Kallberg Y."/>
            <person name="Tangrot J."/>
            <person name="Rosling A."/>
        </authorList>
    </citation>
    <scope>NUCLEOTIDE SEQUENCE</scope>
    <source>
        <strain evidence="1">MA461A</strain>
    </source>
</reference>